<dbReference type="Gene3D" id="1.20.58.520">
    <property type="entry name" value="Amidohydrolase"/>
    <property type="match status" value="1"/>
</dbReference>
<dbReference type="EMBL" id="FRCY01000001">
    <property type="protein sequence ID" value="SHM44452.1"/>
    <property type="molecule type" value="Genomic_DNA"/>
</dbReference>
<dbReference type="SUPFAM" id="SSF51338">
    <property type="entry name" value="Composite domain of metallo-dependent hydrolases"/>
    <property type="match status" value="1"/>
</dbReference>
<dbReference type="Gene3D" id="3.40.50.10910">
    <property type="entry name" value="Amidohydrolase"/>
    <property type="match status" value="1"/>
</dbReference>
<proteinExistence type="predicted"/>
<gene>
    <name evidence="2" type="ORF">SAMN04488057_101473</name>
</gene>
<dbReference type="InterPro" id="IPR011059">
    <property type="entry name" value="Metal-dep_hydrolase_composite"/>
</dbReference>
<reference evidence="2 3" key="1">
    <citation type="submission" date="2016-11" db="EMBL/GenBank/DDBJ databases">
        <authorList>
            <person name="Jaros S."/>
            <person name="Januszkiewicz K."/>
            <person name="Wedrychowicz H."/>
        </authorList>
    </citation>
    <scope>NUCLEOTIDE SEQUENCE [LARGE SCALE GENOMIC DNA]</scope>
    <source>
        <strain evidence="2 3">CGMCC 1.6102</strain>
    </source>
</reference>
<sequence length="477" mass="53384">MNLVKKISRIAGGLLLLILILVFALIFQEQHSLSYLKIAEQADWQQRDYLIKNVHVVPMTADTVLADQMVHLQDGLIVEIASQIELSEIPVIDGKGGYLMPGLTDMHVHVWDSQELGLYLANGVTTVRNLWGQPMHLRMKESIRKGELLGPDFYTSGPKLTGPDYPGDDNLQLLSVDQAREKVASYKARGYDFIKTYNGLTPELFEAILEECRIQDIDIAAHPSSALPYAAHLREEIVSVEHSEDIVQQALNYQLDTAGLARVVADYASFPSSAHCPTLVVYYNIYRLLTEEQILEAPDLDFMNPLIRMVDSEAQYQRWTTAEKNDSLLAHKILAQHRFHLLAVRKLQEAGVNLVAGTDAGIGITPAGVSMHQELAFYREAGLSPYEALQTATVNPAKTHDFLTNTGTVEVGKKANLVLVQSNPVEDPDTMREPEGVWVGGRYISREQLEAFTGHARERNNLLPSALRYAEYLLRER</sequence>
<feature type="domain" description="Amidohydrolase-related" evidence="1">
    <location>
        <begin position="98"/>
        <end position="442"/>
    </location>
</feature>
<organism evidence="2 3">
    <name type="scientific">Cyclobacterium lianum</name>
    <dbReference type="NCBI Taxonomy" id="388280"/>
    <lineage>
        <taxon>Bacteria</taxon>
        <taxon>Pseudomonadati</taxon>
        <taxon>Bacteroidota</taxon>
        <taxon>Cytophagia</taxon>
        <taxon>Cytophagales</taxon>
        <taxon>Cyclobacteriaceae</taxon>
        <taxon>Cyclobacterium</taxon>
    </lineage>
</organism>
<dbReference type="PANTHER" id="PTHR43135">
    <property type="entry name" value="ALPHA-D-RIBOSE 1-METHYLPHOSPHONATE 5-TRIPHOSPHATE DIPHOSPHATASE"/>
    <property type="match status" value="1"/>
</dbReference>
<dbReference type="Gene3D" id="3.30.110.90">
    <property type="entry name" value="Amidohydrolase"/>
    <property type="match status" value="1"/>
</dbReference>
<name>A0A1M7IUJ7_9BACT</name>
<dbReference type="InterPro" id="IPR032466">
    <property type="entry name" value="Metal_Hydrolase"/>
</dbReference>
<dbReference type="Gene3D" id="2.30.40.10">
    <property type="entry name" value="Urease, subunit C, domain 1"/>
    <property type="match status" value="1"/>
</dbReference>
<protein>
    <submittedName>
        <fullName evidence="2">Imidazolonepropionase</fullName>
    </submittedName>
</protein>
<dbReference type="STRING" id="388280.SAMN04488057_101473"/>
<dbReference type="Pfam" id="PF01979">
    <property type="entry name" value="Amidohydro_1"/>
    <property type="match status" value="1"/>
</dbReference>
<evidence type="ECO:0000313" key="3">
    <source>
        <dbReference type="Proteomes" id="UP000184513"/>
    </source>
</evidence>
<dbReference type="SUPFAM" id="SSF51556">
    <property type="entry name" value="Metallo-dependent hydrolases"/>
    <property type="match status" value="1"/>
</dbReference>
<dbReference type="InterPro" id="IPR051781">
    <property type="entry name" value="Metallo-dep_Hydrolase"/>
</dbReference>
<dbReference type="RefSeq" id="WP_073091238.1">
    <property type="nucleotide sequence ID" value="NZ_FRCY01000001.1"/>
</dbReference>
<evidence type="ECO:0000313" key="2">
    <source>
        <dbReference type="EMBL" id="SHM44452.1"/>
    </source>
</evidence>
<evidence type="ECO:0000259" key="1">
    <source>
        <dbReference type="Pfam" id="PF01979"/>
    </source>
</evidence>
<dbReference type="GO" id="GO:0016810">
    <property type="term" value="F:hydrolase activity, acting on carbon-nitrogen (but not peptide) bonds"/>
    <property type="evidence" value="ECO:0007669"/>
    <property type="project" value="InterPro"/>
</dbReference>
<dbReference type="InterPro" id="IPR006680">
    <property type="entry name" value="Amidohydro-rel"/>
</dbReference>
<keyword evidence="3" id="KW-1185">Reference proteome</keyword>
<dbReference type="AlphaFoldDB" id="A0A1M7IUJ7"/>
<dbReference type="Proteomes" id="UP000184513">
    <property type="component" value="Unassembled WGS sequence"/>
</dbReference>
<accession>A0A1M7IUJ7</accession>
<dbReference type="PANTHER" id="PTHR43135:SF3">
    <property type="entry name" value="ALPHA-D-RIBOSE 1-METHYLPHOSPHONATE 5-TRIPHOSPHATE DIPHOSPHATASE"/>
    <property type="match status" value="1"/>
</dbReference>
<dbReference type="OrthoDB" id="9797498at2"/>